<evidence type="ECO:0000313" key="3">
    <source>
        <dbReference type="EMBL" id="MBW8487733.1"/>
    </source>
</evidence>
<comment type="caution">
    <text evidence="3">The sequence shown here is derived from an EMBL/GenBank/DDBJ whole genome shotgun (WGS) entry which is preliminary data.</text>
</comment>
<evidence type="ECO:0000256" key="1">
    <source>
        <dbReference type="SAM" id="MobiDB-lite"/>
    </source>
</evidence>
<proteinExistence type="predicted"/>
<evidence type="ECO:0000313" key="4">
    <source>
        <dbReference type="Proteomes" id="UP000774570"/>
    </source>
</evidence>
<organism evidence="3 4">
    <name type="scientific">Actinomadura parmotrematis</name>
    <dbReference type="NCBI Taxonomy" id="2864039"/>
    <lineage>
        <taxon>Bacteria</taxon>
        <taxon>Bacillati</taxon>
        <taxon>Actinomycetota</taxon>
        <taxon>Actinomycetes</taxon>
        <taxon>Streptosporangiales</taxon>
        <taxon>Thermomonosporaceae</taxon>
        <taxon>Actinomadura</taxon>
    </lineage>
</organism>
<keyword evidence="4" id="KW-1185">Reference proteome</keyword>
<accession>A0ABS7G7X1</accession>
<evidence type="ECO:0000259" key="2">
    <source>
        <dbReference type="Pfam" id="PF13683"/>
    </source>
</evidence>
<sequence length="127" mass="14036">MVWLVRAGHPLHRAGTDRQRLGLPQVHRLAGGAGPAGRHRQTHPPLPAQTNSKIERCNRTLAGKWAYIRPYTTKDERTAALADFLHPYNHHRGHTALDGRPPITRINNPAGYYTWAAALAGRGRAGC</sequence>
<dbReference type="Pfam" id="PF13683">
    <property type="entry name" value="rve_3"/>
    <property type="match status" value="1"/>
</dbReference>
<gene>
    <name evidence="3" type="ORF">K1Y72_35655</name>
</gene>
<dbReference type="SUPFAM" id="SSF53098">
    <property type="entry name" value="Ribonuclease H-like"/>
    <property type="match status" value="1"/>
</dbReference>
<dbReference type="Proteomes" id="UP000774570">
    <property type="component" value="Unassembled WGS sequence"/>
</dbReference>
<feature type="domain" description="Integrase catalytic" evidence="2">
    <location>
        <begin position="46"/>
        <end position="102"/>
    </location>
</feature>
<feature type="region of interest" description="Disordered" evidence="1">
    <location>
        <begin position="31"/>
        <end position="50"/>
    </location>
</feature>
<reference evidence="3 4" key="1">
    <citation type="submission" date="2021-07" db="EMBL/GenBank/DDBJ databases">
        <title>Actinomadura sp. PM05-2 isolated from lichen.</title>
        <authorList>
            <person name="Somphong A."/>
            <person name="Phongsopitanun W."/>
            <person name="Tanasupawat S."/>
            <person name="Peongsungnone V."/>
        </authorList>
    </citation>
    <scope>NUCLEOTIDE SEQUENCE [LARGE SCALE GENOMIC DNA]</scope>
    <source>
        <strain evidence="3 4">PM05-2</strain>
    </source>
</reference>
<protein>
    <submittedName>
        <fullName evidence="3">Integrase core domain-containing protein</fullName>
    </submittedName>
</protein>
<dbReference type="InterPro" id="IPR036397">
    <property type="entry name" value="RNaseH_sf"/>
</dbReference>
<name>A0ABS7G7X1_9ACTN</name>
<dbReference type="Gene3D" id="3.30.420.10">
    <property type="entry name" value="Ribonuclease H-like superfamily/Ribonuclease H"/>
    <property type="match status" value="1"/>
</dbReference>
<dbReference type="EMBL" id="JAIBOA010000043">
    <property type="protein sequence ID" value="MBW8487733.1"/>
    <property type="molecule type" value="Genomic_DNA"/>
</dbReference>
<dbReference type="InterPro" id="IPR012337">
    <property type="entry name" value="RNaseH-like_sf"/>
</dbReference>
<dbReference type="InterPro" id="IPR001584">
    <property type="entry name" value="Integrase_cat-core"/>
</dbReference>